<dbReference type="Pfam" id="PF00849">
    <property type="entry name" value="PseudoU_synth_2"/>
    <property type="match status" value="1"/>
</dbReference>
<evidence type="ECO:0000313" key="10">
    <source>
        <dbReference type="EMBL" id="MBU2710324.1"/>
    </source>
</evidence>
<reference evidence="10 11" key="1">
    <citation type="submission" date="2021-04" db="EMBL/GenBank/DDBJ databases">
        <authorList>
            <person name="Pira H."/>
            <person name="Risdian C."/>
            <person name="Wink J."/>
        </authorList>
    </citation>
    <scope>NUCLEOTIDE SEQUENCE [LARGE SCALE GENOMIC DNA]</scope>
    <source>
        <strain evidence="10 11">WH53</strain>
    </source>
</reference>
<dbReference type="Proteomes" id="UP000690515">
    <property type="component" value="Unassembled WGS sequence"/>
</dbReference>
<dbReference type="Gene3D" id="3.30.2350.10">
    <property type="entry name" value="Pseudouridine synthase"/>
    <property type="match status" value="1"/>
</dbReference>
<dbReference type="InterPro" id="IPR006224">
    <property type="entry name" value="PsdUridine_synth_RluA-like_CS"/>
</dbReference>
<comment type="similarity">
    <text evidence="1 8">Belongs to the pseudouridine synthase RluA family.</text>
</comment>
<evidence type="ECO:0000259" key="9">
    <source>
        <dbReference type="Pfam" id="PF00849"/>
    </source>
</evidence>
<dbReference type="EC" id="5.4.99.-" evidence="8"/>
<comment type="catalytic activity">
    <reaction evidence="8">
        <text>a uridine in RNA = a pseudouridine in RNA</text>
        <dbReference type="Rhea" id="RHEA:48348"/>
        <dbReference type="Rhea" id="RHEA-COMP:12068"/>
        <dbReference type="Rhea" id="RHEA-COMP:12069"/>
        <dbReference type="ChEBI" id="CHEBI:65314"/>
        <dbReference type="ChEBI" id="CHEBI:65315"/>
    </reaction>
</comment>
<evidence type="ECO:0000256" key="3">
    <source>
        <dbReference type="ARBA" id="ARBA00022694"/>
    </source>
</evidence>
<dbReference type="SUPFAM" id="SSF55120">
    <property type="entry name" value="Pseudouridine synthase"/>
    <property type="match status" value="1"/>
</dbReference>
<dbReference type="PANTHER" id="PTHR21600">
    <property type="entry name" value="MITOCHONDRIAL RNA PSEUDOURIDINE SYNTHASE"/>
    <property type="match status" value="1"/>
</dbReference>
<dbReference type="RefSeq" id="WP_215818486.1">
    <property type="nucleotide sequence ID" value="NZ_JAGSOY010000006.1"/>
</dbReference>
<keyword evidence="3" id="KW-0819">tRNA processing</keyword>
<protein>
    <recommendedName>
        <fullName evidence="8">Pseudouridine synthase</fullName>
        <ecNumber evidence="8">5.4.99.-</ecNumber>
    </recommendedName>
</protein>
<dbReference type="InterPro" id="IPR006145">
    <property type="entry name" value="PsdUridine_synth_RsuA/RluA"/>
</dbReference>
<keyword evidence="4 8" id="KW-0413">Isomerase</keyword>
<evidence type="ECO:0000256" key="8">
    <source>
        <dbReference type="RuleBase" id="RU362028"/>
    </source>
</evidence>
<keyword evidence="11" id="KW-1185">Reference proteome</keyword>
<comment type="catalytic activity">
    <reaction evidence="6">
        <text>uridine(746) in 23S rRNA = pseudouridine(746) in 23S rRNA</text>
        <dbReference type="Rhea" id="RHEA:42548"/>
        <dbReference type="Rhea" id="RHEA-COMP:10109"/>
        <dbReference type="Rhea" id="RHEA-COMP:10110"/>
        <dbReference type="ChEBI" id="CHEBI:65314"/>
        <dbReference type="ChEBI" id="CHEBI:65315"/>
        <dbReference type="EC" id="5.4.99.29"/>
    </reaction>
</comment>
<dbReference type="PROSITE" id="PS01129">
    <property type="entry name" value="PSI_RLU"/>
    <property type="match status" value="1"/>
</dbReference>
<comment type="catalytic activity">
    <reaction evidence="5">
        <text>uridine(32) in tRNA = pseudouridine(32) in tRNA</text>
        <dbReference type="Rhea" id="RHEA:42544"/>
        <dbReference type="Rhea" id="RHEA-COMP:10107"/>
        <dbReference type="Rhea" id="RHEA-COMP:10108"/>
        <dbReference type="ChEBI" id="CHEBI:65314"/>
        <dbReference type="ChEBI" id="CHEBI:65315"/>
        <dbReference type="EC" id="5.4.99.28"/>
    </reaction>
</comment>
<dbReference type="InterPro" id="IPR020103">
    <property type="entry name" value="PsdUridine_synth_cat_dom_sf"/>
</dbReference>
<evidence type="ECO:0000256" key="4">
    <source>
        <dbReference type="ARBA" id="ARBA00023235"/>
    </source>
</evidence>
<dbReference type="PANTHER" id="PTHR21600:SF91">
    <property type="entry name" value="DUAL-SPECIFICITY RNA PSEUDOURIDINE SYNTHASE RLUA"/>
    <property type="match status" value="1"/>
</dbReference>
<dbReference type="InterPro" id="IPR006225">
    <property type="entry name" value="PsdUridine_synth_RluC/D"/>
</dbReference>
<gene>
    <name evidence="10" type="ORF">KCG35_04585</name>
</gene>
<feature type="domain" description="Pseudouridine synthase RsuA/RluA-like" evidence="9">
    <location>
        <begin position="15"/>
        <end position="160"/>
    </location>
</feature>
<comment type="caution">
    <text evidence="10">The sequence shown here is derived from an EMBL/GenBank/DDBJ whole genome shotgun (WGS) entry which is preliminary data.</text>
</comment>
<evidence type="ECO:0000256" key="2">
    <source>
        <dbReference type="ARBA" id="ARBA00022552"/>
    </source>
</evidence>
<name>A0ABS5Z8J0_9GAMM</name>
<evidence type="ECO:0000256" key="5">
    <source>
        <dbReference type="ARBA" id="ARBA00036184"/>
    </source>
</evidence>
<dbReference type="InterPro" id="IPR050188">
    <property type="entry name" value="RluA_PseudoU_synthase"/>
</dbReference>
<organism evidence="10 11">
    <name type="scientific">Zooshikella harenae</name>
    <dbReference type="NCBI Taxonomy" id="2827238"/>
    <lineage>
        <taxon>Bacteria</taxon>
        <taxon>Pseudomonadati</taxon>
        <taxon>Pseudomonadota</taxon>
        <taxon>Gammaproteobacteria</taxon>
        <taxon>Oceanospirillales</taxon>
        <taxon>Zooshikellaceae</taxon>
        <taxon>Zooshikella</taxon>
    </lineage>
</organism>
<evidence type="ECO:0000256" key="6">
    <source>
        <dbReference type="ARBA" id="ARBA00036916"/>
    </source>
</evidence>
<evidence type="ECO:0000313" key="11">
    <source>
        <dbReference type="Proteomes" id="UP000690515"/>
    </source>
</evidence>
<sequence>MPQQAALDIIFQDNHILVVNKPNSLLAVPGRLPEHKDSIASRAQQLFPNASVIHRLDWETSGLMVLALDKTSHRNLSKQFHDRLVDKCYEAIVHGAIKEDHGKATWPLCADWPNRPKQKVDSQQGKPALTHWHVIHKTKQHSRVKLKPVTGRSHQLRVHMMMLGHPILGDSLYAPDEVQRLSERMLLHAKYLKFNHPIHANPMSFSSPAPF</sequence>
<keyword evidence="2" id="KW-0698">rRNA processing</keyword>
<evidence type="ECO:0000256" key="7">
    <source>
        <dbReference type="ARBA" id="ARBA00037305"/>
    </source>
</evidence>
<dbReference type="CDD" id="cd02869">
    <property type="entry name" value="PseudoU_synth_RluA_like"/>
    <property type="match status" value="1"/>
</dbReference>
<comment type="function">
    <text evidence="7">Dual specificity enzyme that catalyzes the synthesis of pseudouridine from uracil-746 in 23S ribosomal RNA and from uracil-32 in the anticodon stem and loop of transfer RNAs.</text>
</comment>
<proteinExistence type="inferred from homology"/>
<evidence type="ECO:0000256" key="1">
    <source>
        <dbReference type="ARBA" id="ARBA00010876"/>
    </source>
</evidence>
<dbReference type="NCBIfam" id="TIGR00005">
    <property type="entry name" value="rluA_subfam"/>
    <property type="match status" value="1"/>
</dbReference>
<dbReference type="EMBL" id="JAGSOY010000006">
    <property type="protein sequence ID" value="MBU2710324.1"/>
    <property type="molecule type" value="Genomic_DNA"/>
</dbReference>
<accession>A0ABS5Z8J0</accession>
<comment type="function">
    <text evidence="8">Responsible for synthesis of pseudouridine from uracil.</text>
</comment>